<dbReference type="EMBL" id="JAUPFM010000022">
    <property type="protein sequence ID" value="KAK2815559.1"/>
    <property type="molecule type" value="Genomic_DNA"/>
</dbReference>
<feature type="chain" id="PRO_5041718909" evidence="2">
    <location>
        <begin position="22"/>
        <end position="191"/>
    </location>
</feature>
<dbReference type="SUPFAM" id="SSF48726">
    <property type="entry name" value="Immunoglobulin"/>
    <property type="match status" value="1"/>
</dbReference>
<feature type="transmembrane region" description="Helical" evidence="1">
    <location>
        <begin position="154"/>
        <end position="175"/>
    </location>
</feature>
<reference evidence="3" key="1">
    <citation type="submission" date="2023-07" db="EMBL/GenBank/DDBJ databases">
        <title>Chromosome-level Genome Assembly of Striped Snakehead (Channa striata).</title>
        <authorList>
            <person name="Liu H."/>
        </authorList>
    </citation>
    <scope>NUCLEOTIDE SEQUENCE</scope>
    <source>
        <strain evidence="3">Gz</strain>
        <tissue evidence="3">Muscle</tissue>
    </source>
</reference>
<dbReference type="Proteomes" id="UP001187415">
    <property type="component" value="Unassembled WGS sequence"/>
</dbReference>
<feature type="signal peptide" evidence="2">
    <location>
        <begin position="1"/>
        <end position="21"/>
    </location>
</feature>
<dbReference type="Gene3D" id="2.60.40.10">
    <property type="entry name" value="Immunoglobulins"/>
    <property type="match status" value="1"/>
</dbReference>
<proteinExistence type="predicted"/>
<keyword evidence="4" id="KW-1185">Reference proteome</keyword>
<keyword evidence="1" id="KW-0472">Membrane</keyword>
<dbReference type="PANTHER" id="PTHR21063:SF4">
    <property type="entry name" value="CD48 ANTIGEN-RELATED"/>
    <property type="match status" value="1"/>
</dbReference>
<organism evidence="3 4">
    <name type="scientific">Channa striata</name>
    <name type="common">Snakehead murrel</name>
    <name type="synonym">Ophicephalus striatus</name>
    <dbReference type="NCBI Taxonomy" id="64152"/>
    <lineage>
        <taxon>Eukaryota</taxon>
        <taxon>Metazoa</taxon>
        <taxon>Chordata</taxon>
        <taxon>Craniata</taxon>
        <taxon>Vertebrata</taxon>
        <taxon>Euteleostomi</taxon>
        <taxon>Actinopterygii</taxon>
        <taxon>Neopterygii</taxon>
        <taxon>Teleostei</taxon>
        <taxon>Neoteleostei</taxon>
        <taxon>Acanthomorphata</taxon>
        <taxon>Anabantaria</taxon>
        <taxon>Anabantiformes</taxon>
        <taxon>Channoidei</taxon>
        <taxon>Channidae</taxon>
        <taxon>Channa</taxon>
    </lineage>
</organism>
<keyword evidence="1" id="KW-1133">Transmembrane helix</keyword>
<evidence type="ECO:0000313" key="4">
    <source>
        <dbReference type="Proteomes" id="UP001187415"/>
    </source>
</evidence>
<gene>
    <name evidence="3" type="ORF">Q5P01_026026</name>
</gene>
<keyword evidence="2" id="KW-0732">Signal</keyword>
<sequence length="191" mass="20470">MNCRVALFVLAVMYGAVGASGSTETISLTAKIGEDIILKTGIPELHGDSEILWTHGPNKDVIIHYENGKLLWIRKGSDRSEKFELDAKTGSLIIRSLNVSDGGFYHGHIINGNDSNCNFNLTFVKSDPIPTIAGPTQTTTAHGPADGGTQWNHIAVGASFGILGLICFVLLIWALSQKKIKGNRQGDNGVV</sequence>
<protein>
    <submittedName>
        <fullName evidence="3">Uncharacterized protein</fullName>
    </submittedName>
</protein>
<evidence type="ECO:0000256" key="1">
    <source>
        <dbReference type="SAM" id="Phobius"/>
    </source>
</evidence>
<accession>A0AA88IN08</accession>
<dbReference type="PANTHER" id="PTHR21063">
    <property type="entry name" value="LFA-3"/>
    <property type="match status" value="1"/>
</dbReference>
<evidence type="ECO:0000256" key="2">
    <source>
        <dbReference type="SAM" id="SignalP"/>
    </source>
</evidence>
<dbReference type="AlphaFoldDB" id="A0AA88IN08"/>
<evidence type="ECO:0000313" key="3">
    <source>
        <dbReference type="EMBL" id="KAK2815559.1"/>
    </source>
</evidence>
<dbReference type="InterPro" id="IPR036179">
    <property type="entry name" value="Ig-like_dom_sf"/>
</dbReference>
<dbReference type="InterPro" id="IPR013783">
    <property type="entry name" value="Ig-like_fold"/>
</dbReference>
<keyword evidence="1" id="KW-0812">Transmembrane</keyword>
<name>A0AA88IN08_CHASR</name>
<comment type="caution">
    <text evidence="3">The sequence shown here is derived from an EMBL/GenBank/DDBJ whole genome shotgun (WGS) entry which is preliminary data.</text>
</comment>